<dbReference type="InterPro" id="IPR035892">
    <property type="entry name" value="C2_domain_sf"/>
</dbReference>
<organism evidence="3 4">
    <name type="scientific">Cymbomonas tetramitiformis</name>
    <dbReference type="NCBI Taxonomy" id="36881"/>
    <lineage>
        <taxon>Eukaryota</taxon>
        <taxon>Viridiplantae</taxon>
        <taxon>Chlorophyta</taxon>
        <taxon>Pyramimonadophyceae</taxon>
        <taxon>Pyramimonadales</taxon>
        <taxon>Pyramimonadaceae</taxon>
        <taxon>Cymbomonas</taxon>
    </lineage>
</organism>
<evidence type="ECO:0000313" key="4">
    <source>
        <dbReference type="Proteomes" id="UP001190700"/>
    </source>
</evidence>
<accession>A0AAE0GHK2</accession>
<sequence>MTFALWFRSTVFKWIKVFRSRISAPALSKIYSCILREGDDDIDPYIVARLIPFPDITGKTSVAYGAGEDPEWIEGNVISLNVPKATGGENILSHIHLECWDRDRFTWDDYLGGFTIDMFRADGTPETFGKGPQDYQLRCGDVITGELTLEIRITWDGKEETEVPSNTSTTDGVEPQTPISRLFSVKMSRLNSMSSAPSVTTVVPSPSMNGGGMARTQSASFPRDDANFEVPSLPWYAEESVSRPLATLPAGTNAAFAGSQIEITVRCLLPNSPHAVLAIRD</sequence>
<dbReference type="Proteomes" id="UP001190700">
    <property type="component" value="Unassembled WGS sequence"/>
</dbReference>
<evidence type="ECO:0000256" key="1">
    <source>
        <dbReference type="SAM" id="MobiDB-lite"/>
    </source>
</evidence>
<feature type="region of interest" description="Disordered" evidence="1">
    <location>
        <begin position="196"/>
        <end position="219"/>
    </location>
</feature>
<dbReference type="Pfam" id="PF00168">
    <property type="entry name" value="C2"/>
    <property type="match status" value="1"/>
</dbReference>
<name>A0AAE0GHK2_9CHLO</name>
<dbReference type="PROSITE" id="PS50004">
    <property type="entry name" value="C2"/>
    <property type="match status" value="1"/>
</dbReference>
<comment type="caution">
    <text evidence="3">The sequence shown here is derived from an EMBL/GenBank/DDBJ whole genome shotgun (WGS) entry which is preliminary data.</text>
</comment>
<feature type="compositionally biased region" description="Low complexity" evidence="1">
    <location>
        <begin position="196"/>
        <end position="208"/>
    </location>
</feature>
<dbReference type="EMBL" id="LGRX02005563">
    <property type="protein sequence ID" value="KAK3278197.1"/>
    <property type="molecule type" value="Genomic_DNA"/>
</dbReference>
<keyword evidence="4" id="KW-1185">Reference proteome</keyword>
<dbReference type="InterPro" id="IPR000008">
    <property type="entry name" value="C2_dom"/>
</dbReference>
<proteinExistence type="predicted"/>
<reference evidence="3 4" key="1">
    <citation type="journal article" date="2015" name="Genome Biol. Evol.">
        <title>Comparative Genomics of a Bacterivorous Green Alga Reveals Evolutionary Causalities and Consequences of Phago-Mixotrophic Mode of Nutrition.</title>
        <authorList>
            <person name="Burns J.A."/>
            <person name="Paasch A."/>
            <person name="Narechania A."/>
            <person name="Kim E."/>
        </authorList>
    </citation>
    <scope>NUCLEOTIDE SEQUENCE [LARGE SCALE GENOMIC DNA]</scope>
    <source>
        <strain evidence="3 4">PLY_AMNH</strain>
    </source>
</reference>
<feature type="domain" description="C2" evidence="2">
    <location>
        <begin position="1"/>
        <end position="131"/>
    </location>
</feature>
<evidence type="ECO:0000313" key="3">
    <source>
        <dbReference type="EMBL" id="KAK3278197.1"/>
    </source>
</evidence>
<dbReference type="Gene3D" id="2.60.40.150">
    <property type="entry name" value="C2 domain"/>
    <property type="match status" value="1"/>
</dbReference>
<protein>
    <recommendedName>
        <fullName evidence="2">C2 domain-containing protein</fullName>
    </recommendedName>
</protein>
<gene>
    <name evidence="3" type="ORF">CYMTET_13850</name>
</gene>
<dbReference type="AlphaFoldDB" id="A0AAE0GHK2"/>
<dbReference type="SUPFAM" id="SSF49562">
    <property type="entry name" value="C2 domain (Calcium/lipid-binding domain, CaLB)"/>
    <property type="match status" value="1"/>
</dbReference>
<evidence type="ECO:0000259" key="2">
    <source>
        <dbReference type="PROSITE" id="PS50004"/>
    </source>
</evidence>